<evidence type="ECO:0000256" key="5">
    <source>
        <dbReference type="RuleBase" id="RU004404"/>
    </source>
</evidence>
<dbReference type="Pfam" id="PF00595">
    <property type="entry name" value="PDZ"/>
    <property type="match status" value="1"/>
</dbReference>
<evidence type="ECO:0000256" key="7">
    <source>
        <dbReference type="SAM" id="SignalP"/>
    </source>
</evidence>
<name>A0A1H8QHT6_9GAMM</name>
<dbReference type="PANTHER" id="PTHR32060:SF22">
    <property type="entry name" value="CARBOXYL-TERMINAL-PROCESSING PEPTIDASE 3, CHLOROPLASTIC"/>
    <property type="match status" value="1"/>
</dbReference>
<evidence type="ECO:0000259" key="8">
    <source>
        <dbReference type="PROSITE" id="PS50106"/>
    </source>
</evidence>
<keyword evidence="3 5" id="KW-0378">Hydrolase</keyword>
<dbReference type="InterPro" id="IPR036034">
    <property type="entry name" value="PDZ_sf"/>
</dbReference>
<organism evidence="9 10">
    <name type="scientific">Aquisalimonas asiatica</name>
    <dbReference type="NCBI Taxonomy" id="406100"/>
    <lineage>
        <taxon>Bacteria</taxon>
        <taxon>Pseudomonadati</taxon>
        <taxon>Pseudomonadota</taxon>
        <taxon>Gammaproteobacteria</taxon>
        <taxon>Chromatiales</taxon>
        <taxon>Ectothiorhodospiraceae</taxon>
        <taxon>Aquisalimonas</taxon>
    </lineage>
</organism>
<dbReference type="Gene3D" id="3.30.750.44">
    <property type="match status" value="1"/>
</dbReference>
<sequence>MLNSLLRRIMIPAMALMLAGGLSASWADSDSNGYVEPSSSHPETARLIARLLAHQHFGGLSIDDELSERVLDTYLDVLDPERYYFTQDDVEEFRNHRHDLDDMLMEGDIDLAYRIYDRLKRRAVERAEFAHDVLDGGIDFDTDQTLELNRYEEDWVADEEALDRLWRQRIKNDALTMLLGGEDEEQTMEMLRSRYTNVADNMKRSDSEEIFENYMGAWSRAFDPHTNYLSPRNSEEFDIQMQLSLEGIGAMLRTRRDFTEIMELVPGGPADQSGELSPGDRIIGVADEDEDMVDVVGWRLQDVVDRIRGPKESTVRLRIMPGDDSDSAPRTVTLERNEIALEEQAAQKEIREVERDDGTHRIGVITIPTFYTDFAAAQAGDDDYRSTTRDVRRLLDELKDEGVDGLIIDLRGNSGGSLQEAVDMSGLFMPGGPVVQIRRSDGQTEIMRDQDGETVYDGPLAVMVDRQSASASEIFAGAMQDYGRGIVLGEQTFGKGTVQTMVDLSRFSNDPTAETGRLKMTIAKFYRVTGSSTQKKGIIPDIGFPSAFDDDELGESASDNPLPWDEIEAVDFTRIDELGNLLPLLKERHDHRVADHQAYKAWLDELGQIREARNRTEVSLNRSVREQEREERNEARLRKANEHREIQGLDPLESIDELEREDGPDTLLDVSSEILADFYLLKHEPQTAKRWGLSSNDD</sequence>
<comment type="similarity">
    <text evidence="1 5">Belongs to the peptidase S41A family.</text>
</comment>
<keyword evidence="10" id="KW-1185">Reference proteome</keyword>
<dbReference type="GO" id="GO:0030288">
    <property type="term" value="C:outer membrane-bounded periplasmic space"/>
    <property type="evidence" value="ECO:0007669"/>
    <property type="project" value="TreeGrafter"/>
</dbReference>
<dbReference type="Pfam" id="PF11818">
    <property type="entry name" value="DUF3340"/>
    <property type="match status" value="1"/>
</dbReference>
<evidence type="ECO:0000313" key="9">
    <source>
        <dbReference type="EMBL" id="SEO53608.1"/>
    </source>
</evidence>
<dbReference type="SMART" id="SM00245">
    <property type="entry name" value="TSPc"/>
    <property type="match status" value="1"/>
</dbReference>
<evidence type="ECO:0000256" key="1">
    <source>
        <dbReference type="ARBA" id="ARBA00009179"/>
    </source>
</evidence>
<keyword evidence="2 5" id="KW-0645">Protease</keyword>
<dbReference type="CDD" id="cd07560">
    <property type="entry name" value="Peptidase_S41_CPP"/>
    <property type="match status" value="1"/>
</dbReference>
<dbReference type="InterPro" id="IPR001478">
    <property type="entry name" value="PDZ"/>
</dbReference>
<reference evidence="9 10" key="1">
    <citation type="submission" date="2016-10" db="EMBL/GenBank/DDBJ databases">
        <authorList>
            <person name="de Groot N.N."/>
        </authorList>
    </citation>
    <scope>NUCLEOTIDE SEQUENCE [LARGE SCALE GENOMIC DNA]</scope>
    <source>
        <strain evidence="9 10">CGMCC 1.6291</strain>
    </source>
</reference>
<evidence type="ECO:0000256" key="4">
    <source>
        <dbReference type="ARBA" id="ARBA00022825"/>
    </source>
</evidence>
<feature type="compositionally biased region" description="Basic and acidic residues" evidence="6">
    <location>
        <begin position="623"/>
        <end position="647"/>
    </location>
</feature>
<dbReference type="InterPro" id="IPR020992">
    <property type="entry name" value="Tail_Prtase_C"/>
</dbReference>
<dbReference type="InterPro" id="IPR005151">
    <property type="entry name" value="Tail-specific_protease"/>
</dbReference>
<dbReference type="FunFam" id="3.90.226.10:FF:000090">
    <property type="entry name" value="Tail-specific protease"/>
    <property type="match status" value="1"/>
</dbReference>
<dbReference type="SUPFAM" id="SSF50156">
    <property type="entry name" value="PDZ domain-like"/>
    <property type="match status" value="1"/>
</dbReference>
<evidence type="ECO:0000256" key="2">
    <source>
        <dbReference type="ARBA" id="ARBA00022670"/>
    </source>
</evidence>
<gene>
    <name evidence="9" type="ORF">SAMN04488052_101587</name>
</gene>
<keyword evidence="7" id="KW-0732">Signal</keyword>
<feature type="domain" description="PDZ" evidence="8">
    <location>
        <begin position="238"/>
        <end position="308"/>
    </location>
</feature>
<evidence type="ECO:0000256" key="3">
    <source>
        <dbReference type="ARBA" id="ARBA00022801"/>
    </source>
</evidence>
<dbReference type="SMART" id="SM00228">
    <property type="entry name" value="PDZ"/>
    <property type="match status" value="1"/>
</dbReference>
<dbReference type="InterPro" id="IPR040573">
    <property type="entry name" value="TSP_N"/>
</dbReference>
<dbReference type="Pfam" id="PF17804">
    <property type="entry name" value="TSP_NTD"/>
    <property type="match status" value="1"/>
</dbReference>
<dbReference type="NCBIfam" id="TIGR00225">
    <property type="entry name" value="prc"/>
    <property type="match status" value="1"/>
</dbReference>
<protein>
    <submittedName>
        <fullName evidence="9">C-terminal processing peptidase-1. Serine peptidase. MEROPS family S41A</fullName>
    </submittedName>
</protein>
<dbReference type="Proteomes" id="UP000199657">
    <property type="component" value="Unassembled WGS sequence"/>
</dbReference>
<evidence type="ECO:0000313" key="10">
    <source>
        <dbReference type="Proteomes" id="UP000199657"/>
    </source>
</evidence>
<dbReference type="CDD" id="cd06782">
    <property type="entry name" value="cpPDZ_CPP-like"/>
    <property type="match status" value="1"/>
</dbReference>
<dbReference type="AlphaFoldDB" id="A0A1H8QHT6"/>
<dbReference type="GO" id="GO:0008236">
    <property type="term" value="F:serine-type peptidase activity"/>
    <property type="evidence" value="ECO:0007669"/>
    <property type="project" value="UniProtKB-KW"/>
</dbReference>
<dbReference type="GO" id="GO:0006508">
    <property type="term" value="P:proteolysis"/>
    <property type="evidence" value="ECO:0007669"/>
    <property type="project" value="UniProtKB-KW"/>
</dbReference>
<dbReference type="Gene3D" id="3.90.226.10">
    <property type="entry name" value="2-enoyl-CoA Hydratase, Chain A, domain 1"/>
    <property type="match status" value="1"/>
</dbReference>
<dbReference type="PROSITE" id="PS50106">
    <property type="entry name" value="PDZ"/>
    <property type="match status" value="1"/>
</dbReference>
<dbReference type="Pfam" id="PF03572">
    <property type="entry name" value="Peptidase_S41"/>
    <property type="match status" value="1"/>
</dbReference>
<dbReference type="Gene3D" id="2.30.42.10">
    <property type="match status" value="1"/>
</dbReference>
<dbReference type="InterPro" id="IPR029045">
    <property type="entry name" value="ClpP/crotonase-like_dom_sf"/>
</dbReference>
<dbReference type="STRING" id="406100.SAMN04488052_101587"/>
<evidence type="ECO:0000256" key="6">
    <source>
        <dbReference type="SAM" id="MobiDB-lite"/>
    </source>
</evidence>
<dbReference type="InterPro" id="IPR004447">
    <property type="entry name" value="Peptidase_S41A"/>
</dbReference>
<feature type="region of interest" description="Disordered" evidence="6">
    <location>
        <begin position="621"/>
        <end position="651"/>
    </location>
</feature>
<feature type="chain" id="PRO_5011463156" evidence="7">
    <location>
        <begin position="25"/>
        <end position="698"/>
    </location>
</feature>
<dbReference type="GO" id="GO:0004175">
    <property type="term" value="F:endopeptidase activity"/>
    <property type="evidence" value="ECO:0007669"/>
    <property type="project" value="TreeGrafter"/>
</dbReference>
<feature type="signal peptide" evidence="7">
    <location>
        <begin position="1"/>
        <end position="24"/>
    </location>
</feature>
<proteinExistence type="inferred from homology"/>
<dbReference type="GO" id="GO:0007165">
    <property type="term" value="P:signal transduction"/>
    <property type="evidence" value="ECO:0007669"/>
    <property type="project" value="TreeGrafter"/>
</dbReference>
<dbReference type="EMBL" id="FOEG01000001">
    <property type="protein sequence ID" value="SEO53608.1"/>
    <property type="molecule type" value="Genomic_DNA"/>
</dbReference>
<dbReference type="PANTHER" id="PTHR32060">
    <property type="entry name" value="TAIL-SPECIFIC PROTEASE"/>
    <property type="match status" value="1"/>
</dbReference>
<dbReference type="SUPFAM" id="SSF52096">
    <property type="entry name" value="ClpP/crotonase"/>
    <property type="match status" value="1"/>
</dbReference>
<keyword evidence="4 5" id="KW-0720">Serine protease</keyword>
<accession>A0A1H8QHT6</accession>